<dbReference type="RefSeq" id="XP_005844160.1">
    <property type="nucleotide sequence ID" value="XM_005844098.1"/>
</dbReference>
<name>E1ZPX9_CHLVA</name>
<organism evidence="2">
    <name type="scientific">Chlorella variabilis</name>
    <name type="common">Green alga</name>
    <dbReference type="NCBI Taxonomy" id="554065"/>
    <lineage>
        <taxon>Eukaryota</taxon>
        <taxon>Viridiplantae</taxon>
        <taxon>Chlorophyta</taxon>
        <taxon>core chlorophytes</taxon>
        <taxon>Trebouxiophyceae</taxon>
        <taxon>Chlorellales</taxon>
        <taxon>Chlorellaceae</taxon>
        <taxon>Chlorella clade</taxon>
        <taxon>Chlorella</taxon>
    </lineage>
</organism>
<reference evidence="1 2" key="1">
    <citation type="journal article" date="2010" name="Plant Cell">
        <title>The Chlorella variabilis NC64A genome reveals adaptation to photosymbiosis, coevolution with viruses, and cryptic sex.</title>
        <authorList>
            <person name="Blanc G."/>
            <person name="Duncan G."/>
            <person name="Agarkova I."/>
            <person name="Borodovsky M."/>
            <person name="Gurnon J."/>
            <person name="Kuo A."/>
            <person name="Lindquist E."/>
            <person name="Lucas S."/>
            <person name="Pangilinan J."/>
            <person name="Polle J."/>
            <person name="Salamov A."/>
            <person name="Terry A."/>
            <person name="Yamada T."/>
            <person name="Dunigan D.D."/>
            <person name="Grigoriev I.V."/>
            <person name="Claverie J.M."/>
            <person name="Van Etten J.L."/>
        </authorList>
    </citation>
    <scope>NUCLEOTIDE SEQUENCE [LARGE SCALE GENOMIC DNA]</scope>
    <source>
        <strain evidence="1 2">NC64A</strain>
    </source>
</reference>
<protein>
    <recommendedName>
        <fullName evidence="3">Protein kinase domain-containing protein</fullName>
    </recommendedName>
</protein>
<dbReference type="EMBL" id="GL433858">
    <property type="protein sequence ID" value="EFN52058.1"/>
    <property type="molecule type" value="Genomic_DNA"/>
</dbReference>
<keyword evidence="2" id="KW-1185">Reference proteome</keyword>
<dbReference type="Proteomes" id="UP000008141">
    <property type="component" value="Unassembled WGS sequence"/>
</dbReference>
<accession>E1ZPX9</accession>
<dbReference type="KEGG" id="cvr:CHLNCDRAFT_139278"/>
<dbReference type="AlphaFoldDB" id="E1ZPX9"/>
<evidence type="ECO:0008006" key="3">
    <source>
        <dbReference type="Google" id="ProtNLM"/>
    </source>
</evidence>
<evidence type="ECO:0000313" key="2">
    <source>
        <dbReference type="Proteomes" id="UP000008141"/>
    </source>
</evidence>
<dbReference type="InParanoid" id="E1ZPX9"/>
<proteinExistence type="predicted"/>
<gene>
    <name evidence="1" type="ORF">CHLNCDRAFT_139278</name>
</gene>
<evidence type="ECO:0000313" key="1">
    <source>
        <dbReference type="EMBL" id="EFN52058.1"/>
    </source>
</evidence>
<dbReference type="GeneID" id="17351478"/>
<sequence>MSLAATYARLRTDLLNVAGVDVTLLDETVAHFQQATCKADASLRRSIIHSDANEKNILVDAAAAEAAAAAEQQEAAVATDIRGESLITGLIDRPDNAEYLLSTQKNGWRLLRLLRGLSDEQFLAAVAPASPF</sequence>